<proteinExistence type="predicted"/>
<reference evidence="4" key="1">
    <citation type="journal article" date="2013" name="Nature">
        <title>Pan genome of the phytoplankton Emiliania underpins its global distribution.</title>
        <authorList>
            <person name="Read B.A."/>
            <person name="Kegel J."/>
            <person name="Klute M.J."/>
            <person name="Kuo A."/>
            <person name="Lefebvre S.C."/>
            <person name="Maumus F."/>
            <person name="Mayer C."/>
            <person name="Miller J."/>
            <person name="Monier A."/>
            <person name="Salamov A."/>
            <person name="Young J."/>
            <person name="Aguilar M."/>
            <person name="Claverie J.M."/>
            <person name="Frickenhaus S."/>
            <person name="Gonzalez K."/>
            <person name="Herman E.K."/>
            <person name="Lin Y.C."/>
            <person name="Napier J."/>
            <person name="Ogata H."/>
            <person name="Sarno A.F."/>
            <person name="Shmutz J."/>
            <person name="Schroeder D."/>
            <person name="de Vargas C."/>
            <person name="Verret F."/>
            <person name="von Dassow P."/>
            <person name="Valentin K."/>
            <person name="Van de Peer Y."/>
            <person name="Wheeler G."/>
            <person name="Dacks J.B."/>
            <person name="Delwiche C.F."/>
            <person name="Dyhrman S.T."/>
            <person name="Glockner G."/>
            <person name="John U."/>
            <person name="Richards T."/>
            <person name="Worden A.Z."/>
            <person name="Zhang X."/>
            <person name="Grigoriev I.V."/>
            <person name="Allen A.E."/>
            <person name="Bidle K."/>
            <person name="Borodovsky M."/>
            <person name="Bowler C."/>
            <person name="Brownlee C."/>
            <person name="Cock J.M."/>
            <person name="Elias M."/>
            <person name="Gladyshev V.N."/>
            <person name="Groth M."/>
            <person name="Guda C."/>
            <person name="Hadaegh A."/>
            <person name="Iglesias-Rodriguez M.D."/>
            <person name="Jenkins J."/>
            <person name="Jones B.M."/>
            <person name="Lawson T."/>
            <person name="Leese F."/>
            <person name="Lindquist E."/>
            <person name="Lobanov A."/>
            <person name="Lomsadze A."/>
            <person name="Malik S.B."/>
            <person name="Marsh M.E."/>
            <person name="Mackinder L."/>
            <person name="Mock T."/>
            <person name="Mueller-Roeber B."/>
            <person name="Pagarete A."/>
            <person name="Parker M."/>
            <person name="Probert I."/>
            <person name="Quesneville H."/>
            <person name="Raines C."/>
            <person name="Rensing S.A."/>
            <person name="Riano-Pachon D.M."/>
            <person name="Richier S."/>
            <person name="Rokitta S."/>
            <person name="Shiraiwa Y."/>
            <person name="Soanes D.M."/>
            <person name="van der Giezen M."/>
            <person name="Wahlund T.M."/>
            <person name="Williams B."/>
            <person name="Wilson W."/>
            <person name="Wolfe G."/>
            <person name="Wurch L.L."/>
        </authorList>
    </citation>
    <scope>NUCLEOTIDE SEQUENCE</scope>
</reference>
<reference evidence="3" key="2">
    <citation type="submission" date="2024-10" db="UniProtKB">
        <authorList>
            <consortium name="EnsemblProtists"/>
        </authorList>
    </citation>
    <scope>IDENTIFICATION</scope>
</reference>
<dbReference type="PaxDb" id="2903-EOD32359"/>
<keyword evidence="4" id="KW-1185">Reference proteome</keyword>
<evidence type="ECO:0000259" key="2">
    <source>
        <dbReference type="PROSITE" id="PS50158"/>
    </source>
</evidence>
<dbReference type="EnsemblProtists" id="EOD32359">
    <property type="protein sequence ID" value="EOD32359"/>
    <property type="gene ID" value="EMIHUDRAFT_230884"/>
</dbReference>
<dbReference type="RefSeq" id="XP_005784788.1">
    <property type="nucleotide sequence ID" value="XM_005784731.1"/>
</dbReference>
<sequence>MSAPLGEARRGGGGVRAARQAIAVSELSSKLAAFRKDRGVETQGLAVTHSVRIDIPEVAEANRFNPEGGFERNWVAILIGKEGINKRRFEAETGATLYLRGKGTRLRHDGPKEIKKAGRGQYRVEDKEDAEPMHVLLEADTEEKLSRLGILEPKGESTSLALYDDTQLTKLAMAKTEGHHHSVCPNRRTTFQMAGVRCSVCGSAGHSARDCKGDRSGAVKLVPTSAAPSTLADADYAAFLSELDSRTTR</sequence>
<dbReference type="KEGG" id="ehx:EMIHUDRAFT_230884"/>
<dbReference type="STRING" id="2903.R1FGD2"/>
<organism evidence="3 4">
    <name type="scientific">Emiliania huxleyi (strain CCMP1516)</name>
    <dbReference type="NCBI Taxonomy" id="280463"/>
    <lineage>
        <taxon>Eukaryota</taxon>
        <taxon>Haptista</taxon>
        <taxon>Haptophyta</taxon>
        <taxon>Prymnesiophyceae</taxon>
        <taxon>Isochrysidales</taxon>
        <taxon>Noelaerhabdaceae</taxon>
        <taxon>Emiliania</taxon>
    </lineage>
</organism>
<protein>
    <recommendedName>
        <fullName evidence="2">CCHC-type domain-containing protein</fullName>
    </recommendedName>
</protein>
<dbReference type="eggNOG" id="KOG0119">
    <property type="taxonomic scope" value="Eukaryota"/>
</dbReference>
<dbReference type="InterPro" id="IPR001878">
    <property type="entry name" value="Znf_CCHC"/>
</dbReference>
<keyword evidence="1" id="KW-0479">Metal-binding</keyword>
<dbReference type="Proteomes" id="UP000013827">
    <property type="component" value="Unassembled WGS sequence"/>
</dbReference>
<dbReference type="SUPFAM" id="SSF54791">
    <property type="entry name" value="Eukaryotic type KH-domain (KH-domain type I)"/>
    <property type="match status" value="1"/>
</dbReference>
<accession>A0A0D3K9C4</accession>
<dbReference type="PROSITE" id="PS50158">
    <property type="entry name" value="ZF_CCHC"/>
    <property type="match status" value="1"/>
</dbReference>
<dbReference type="GO" id="GO:0008270">
    <property type="term" value="F:zinc ion binding"/>
    <property type="evidence" value="ECO:0007669"/>
    <property type="project" value="UniProtKB-KW"/>
</dbReference>
<evidence type="ECO:0000256" key="1">
    <source>
        <dbReference type="PROSITE-ProRule" id="PRU00047"/>
    </source>
</evidence>
<evidence type="ECO:0000313" key="4">
    <source>
        <dbReference type="Proteomes" id="UP000013827"/>
    </source>
</evidence>
<keyword evidence="1" id="KW-0863">Zinc-finger</keyword>
<dbReference type="GeneID" id="17277672"/>
<dbReference type="Gene3D" id="3.30.1370.10">
    <property type="entry name" value="K Homology domain, type 1"/>
    <property type="match status" value="1"/>
</dbReference>
<keyword evidence="1" id="KW-0862">Zinc</keyword>
<dbReference type="InterPro" id="IPR036612">
    <property type="entry name" value="KH_dom_type_1_sf"/>
</dbReference>
<dbReference type="GO" id="GO:0003723">
    <property type="term" value="F:RNA binding"/>
    <property type="evidence" value="ECO:0007669"/>
    <property type="project" value="InterPro"/>
</dbReference>
<dbReference type="InterPro" id="IPR055256">
    <property type="entry name" value="KH_1_KHDC4/BBP-like"/>
</dbReference>
<dbReference type="Gene3D" id="4.10.60.10">
    <property type="entry name" value="Zinc finger, CCHC-type"/>
    <property type="match status" value="1"/>
</dbReference>
<dbReference type="Pfam" id="PF22675">
    <property type="entry name" value="KH-I_KHDC4-BBP"/>
    <property type="match status" value="1"/>
</dbReference>
<feature type="domain" description="CCHC-type" evidence="2">
    <location>
        <begin position="197"/>
        <end position="212"/>
    </location>
</feature>
<dbReference type="HOGENOM" id="CLU_1117462_0_0_1"/>
<name>A0A0D3K9C4_EMIH1</name>
<dbReference type="AlphaFoldDB" id="A0A0D3K9C4"/>
<evidence type="ECO:0000313" key="3">
    <source>
        <dbReference type="EnsemblProtists" id="EOD32359"/>
    </source>
</evidence>